<keyword evidence="3" id="KW-1133">Transmembrane helix</keyword>
<evidence type="ECO:0000313" key="5">
    <source>
        <dbReference type="Proteomes" id="UP001150941"/>
    </source>
</evidence>
<evidence type="ECO:0000313" key="4">
    <source>
        <dbReference type="EMBL" id="KAJ5240266.1"/>
    </source>
</evidence>
<dbReference type="EMBL" id="JAPQKS010000003">
    <property type="protein sequence ID" value="KAJ5240266.1"/>
    <property type="molecule type" value="Genomic_DNA"/>
</dbReference>
<evidence type="ECO:0000256" key="2">
    <source>
        <dbReference type="ARBA" id="ARBA00023239"/>
    </source>
</evidence>
<dbReference type="AlphaFoldDB" id="A0A9W9PA20"/>
<name>A0A9W9PA20_9EURO</name>
<keyword evidence="5" id="KW-1185">Reference proteome</keyword>
<evidence type="ECO:0000256" key="3">
    <source>
        <dbReference type="SAM" id="Phobius"/>
    </source>
</evidence>
<dbReference type="GO" id="GO:0016838">
    <property type="term" value="F:carbon-oxygen lyase activity, acting on phosphates"/>
    <property type="evidence" value="ECO:0007669"/>
    <property type="project" value="InterPro"/>
</dbReference>
<evidence type="ECO:0000256" key="1">
    <source>
        <dbReference type="ARBA" id="ARBA00007946"/>
    </source>
</evidence>
<keyword evidence="3" id="KW-0812">Transmembrane</keyword>
<dbReference type="InterPro" id="IPR008949">
    <property type="entry name" value="Isoprenoid_synthase_dom_sf"/>
</dbReference>
<dbReference type="SUPFAM" id="SSF48576">
    <property type="entry name" value="Terpenoid synthases"/>
    <property type="match status" value="1"/>
</dbReference>
<keyword evidence="3" id="KW-0472">Membrane</keyword>
<feature type="transmembrane region" description="Helical" evidence="3">
    <location>
        <begin position="79"/>
        <end position="106"/>
    </location>
</feature>
<dbReference type="Proteomes" id="UP001150941">
    <property type="component" value="Unassembled WGS sequence"/>
</dbReference>
<accession>A0A9W9PA20</accession>
<dbReference type="OrthoDB" id="2998174at2759"/>
<dbReference type="Pfam" id="PF06330">
    <property type="entry name" value="TRI5"/>
    <property type="match status" value="1"/>
</dbReference>
<sequence length="181" mass="20993">MRTFNIVRGSQFPFERYITALAKFLDAIDYQDENFSYAQCVESLRYVYHQTAKHFHQPVEKAALNISAQRLQAIIKTSILVTVYCWAKCSLDIMVGLLVYFAYIIMLDDSSDVPSPYMMTFYEDLIEEKSQKHAFWQRMNAHLVTLLRHYGGFCAITVFRSTMDSFRAIGLNRKPSEASPD</sequence>
<dbReference type="InterPro" id="IPR024652">
    <property type="entry name" value="Trichodiene_synth"/>
</dbReference>
<dbReference type="RefSeq" id="XP_058333185.1">
    <property type="nucleotide sequence ID" value="XM_058474182.1"/>
</dbReference>
<comment type="caution">
    <text evidence="4">The sequence shown here is derived from an EMBL/GenBank/DDBJ whole genome shotgun (WGS) entry which is preliminary data.</text>
</comment>
<protein>
    <submittedName>
        <fullName evidence="4">Uncharacterized protein</fullName>
    </submittedName>
</protein>
<keyword evidence="2" id="KW-0456">Lyase</keyword>
<organism evidence="4 5">
    <name type="scientific">Penicillium chermesinum</name>
    <dbReference type="NCBI Taxonomy" id="63820"/>
    <lineage>
        <taxon>Eukaryota</taxon>
        <taxon>Fungi</taxon>
        <taxon>Dikarya</taxon>
        <taxon>Ascomycota</taxon>
        <taxon>Pezizomycotina</taxon>
        <taxon>Eurotiomycetes</taxon>
        <taxon>Eurotiomycetidae</taxon>
        <taxon>Eurotiales</taxon>
        <taxon>Aspergillaceae</taxon>
        <taxon>Penicillium</taxon>
    </lineage>
</organism>
<dbReference type="Gene3D" id="1.10.600.10">
    <property type="entry name" value="Farnesyl Diphosphate Synthase"/>
    <property type="match status" value="1"/>
</dbReference>
<gene>
    <name evidence="4" type="ORF">N7468_004885</name>
</gene>
<dbReference type="GeneID" id="83201485"/>
<comment type="similarity">
    <text evidence="1">Belongs to the trichodiene synthase family.</text>
</comment>
<proteinExistence type="inferred from homology"/>
<reference evidence="4" key="2">
    <citation type="journal article" date="2023" name="IMA Fungus">
        <title>Comparative genomic study of the Penicillium genus elucidates a diverse pangenome and 15 lateral gene transfer events.</title>
        <authorList>
            <person name="Petersen C."/>
            <person name="Sorensen T."/>
            <person name="Nielsen M.R."/>
            <person name="Sondergaard T.E."/>
            <person name="Sorensen J.L."/>
            <person name="Fitzpatrick D.A."/>
            <person name="Frisvad J.C."/>
            <person name="Nielsen K.L."/>
        </authorList>
    </citation>
    <scope>NUCLEOTIDE SEQUENCE</scope>
    <source>
        <strain evidence="4">IBT 19713</strain>
    </source>
</reference>
<reference evidence="4" key="1">
    <citation type="submission" date="2022-11" db="EMBL/GenBank/DDBJ databases">
        <authorList>
            <person name="Petersen C."/>
        </authorList>
    </citation>
    <scope>NUCLEOTIDE SEQUENCE</scope>
    <source>
        <strain evidence="4">IBT 19713</strain>
    </source>
</reference>